<dbReference type="Proteomes" id="UP000760494">
    <property type="component" value="Unassembled WGS sequence"/>
</dbReference>
<dbReference type="AlphaFoldDB" id="A0A9Q9RDI5"/>
<name>A0A9Q9RDI5_FUSFU</name>
<gene>
    <name evidence="1" type="ORF">C2S_3456</name>
</gene>
<dbReference type="EMBL" id="CABFJX010000013">
    <property type="protein sequence ID" value="VTT57774.1"/>
    <property type="molecule type" value="Genomic_DNA"/>
</dbReference>
<organism evidence="1 2">
    <name type="scientific">Fusarium fujikuroi</name>
    <name type="common">Bakanae and foot rot disease fungus</name>
    <name type="synonym">Gibberella fujikuroi</name>
    <dbReference type="NCBI Taxonomy" id="5127"/>
    <lineage>
        <taxon>Eukaryota</taxon>
        <taxon>Fungi</taxon>
        <taxon>Dikarya</taxon>
        <taxon>Ascomycota</taxon>
        <taxon>Pezizomycotina</taxon>
        <taxon>Sordariomycetes</taxon>
        <taxon>Hypocreomycetidae</taxon>
        <taxon>Hypocreales</taxon>
        <taxon>Nectriaceae</taxon>
        <taxon>Fusarium</taxon>
        <taxon>Fusarium fujikuroi species complex</taxon>
    </lineage>
</organism>
<sequence>MSQSALVSQGVGDPFQHLASEIREMIVTYLDCYENLDSLCLASPIMRKERQTSTLLLTSEYLERIFGGTHDGAFIEAHIYSLLSKYGLSEENFALWKKRKLPHPLFSSRQDIVFRMNALYHRLMDCFNFGPEIVPWFIKKLPYSVFAHYAAAAFGRNGEKFPISLHDATNAEKGQVFFFLIAVNMAGNPYIYEHEASRRQYCEQDLGLKRQDFVVCKPNFPISTKEGANARSFMQDLMGDAHRVEVHGSRTKSLIDRRRFRNDGILTHTTKLNTRYWDQPNLRD</sequence>
<proteinExistence type="predicted"/>
<accession>A0A9Q9RDI5</accession>
<evidence type="ECO:0000313" key="1">
    <source>
        <dbReference type="EMBL" id="VTT57774.1"/>
    </source>
</evidence>
<reference evidence="1" key="1">
    <citation type="submission" date="2019-05" db="EMBL/GenBank/DDBJ databases">
        <authorList>
            <person name="Piombo E."/>
        </authorList>
    </citation>
    <scope>NUCLEOTIDE SEQUENCE</scope>
    <source>
        <strain evidence="1">C2S</strain>
    </source>
</reference>
<protein>
    <submittedName>
        <fullName evidence="1">Uncharacterized protein</fullName>
    </submittedName>
</protein>
<evidence type="ECO:0000313" key="2">
    <source>
        <dbReference type="Proteomes" id="UP000760494"/>
    </source>
</evidence>
<comment type="caution">
    <text evidence="1">The sequence shown here is derived from an EMBL/GenBank/DDBJ whole genome shotgun (WGS) entry which is preliminary data.</text>
</comment>